<evidence type="ECO:0000259" key="1">
    <source>
        <dbReference type="PROSITE" id="PS50404"/>
    </source>
</evidence>
<proteinExistence type="predicted"/>
<evidence type="ECO:0000313" key="3">
    <source>
        <dbReference type="Proteomes" id="UP001596296"/>
    </source>
</evidence>
<feature type="domain" description="GST N-terminal" evidence="1">
    <location>
        <begin position="1"/>
        <end position="86"/>
    </location>
</feature>
<dbReference type="InterPro" id="IPR036249">
    <property type="entry name" value="Thioredoxin-like_sf"/>
</dbReference>
<dbReference type="RefSeq" id="WP_379741487.1">
    <property type="nucleotide sequence ID" value="NZ_JBHSVN010000001.1"/>
</dbReference>
<evidence type="ECO:0000313" key="2">
    <source>
        <dbReference type="EMBL" id="MFC6892049.1"/>
    </source>
</evidence>
<gene>
    <name evidence="2" type="ORF">ACFQE9_05400</name>
</gene>
<reference evidence="2 3" key="1">
    <citation type="journal article" date="2019" name="Int. J. Syst. Evol. Microbiol.">
        <title>The Global Catalogue of Microorganisms (GCM) 10K type strain sequencing project: providing services to taxonomists for standard genome sequencing and annotation.</title>
        <authorList>
            <consortium name="The Broad Institute Genomics Platform"/>
            <consortium name="The Broad Institute Genome Sequencing Center for Infectious Disease"/>
            <person name="Wu L."/>
            <person name="Ma J."/>
        </authorList>
    </citation>
    <scope>NUCLEOTIDE SEQUENCE [LARGE SCALE GENOMIC DNA]</scope>
    <source>
        <strain evidence="2 3">SKJ47</strain>
    </source>
</reference>
<keyword evidence="3" id="KW-1185">Reference proteome</keyword>
<name>A0ABD5URA5_9EURY</name>
<organism evidence="2 3">
    <name type="scientific">Halopenitus salinus</name>
    <dbReference type="NCBI Taxonomy" id="1198295"/>
    <lineage>
        <taxon>Archaea</taxon>
        <taxon>Methanobacteriati</taxon>
        <taxon>Methanobacteriota</taxon>
        <taxon>Stenosarchaea group</taxon>
        <taxon>Halobacteria</taxon>
        <taxon>Halobacteriales</taxon>
        <taxon>Haloferacaceae</taxon>
        <taxon>Halopenitus</taxon>
    </lineage>
</organism>
<dbReference type="Pfam" id="PF13417">
    <property type="entry name" value="GST_N_3"/>
    <property type="match status" value="1"/>
</dbReference>
<accession>A0ABD5URA5</accession>
<dbReference type="SUPFAM" id="SSF52833">
    <property type="entry name" value="Thioredoxin-like"/>
    <property type="match status" value="1"/>
</dbReference>
<dbReference type="PANTHER" id="PTHR45288">
    <property type="entry name" value="THIOREDOXIN FAMILY PROTEIN"/>
    <property type="match status" value="1"/>
</dbReference>
<protein>
    <submittedName>
        <fullName evidence="2">Glutathione S-transferase N-terminal domain-containing protein</fullName>
    </submittedName>
</protein>
<dbReference type="InterPro" id="IPR011767">
    <property type="entry name" value="GLR_AS"/>
</dbReference>
<dbReference type="PANTHER" id="PTHR45288:SF1">
    <property type="entry name" value="THIOREDOXIN FAMILY PROTEIN"/>
    <property type="match status" value="1"/>
</dbReference>
<comment type="caution">
    <text evidence="2">The sequence shown here is derived from an EMBL/GenBank/DDBJ whole genome shotgun (WGS) entry which is preliminary data.</text>
</comment>
<dbReference type="EMBL" id="JBHSXL010000004">
    <property type="protein sequence ID" value="MFC6892049.1"/>
    <property type="molecule type" value="Genomic_DNA"/>
</dbReference>
<dbReference type="Proteomes" id="UP001596296">
    <property type="component" value="Unassembled WGS sequence"/>
</dbReference>
<dbReference type="Gene3D" id="3.40.30.10">
    <property type="entry name" value="Glutaredoxin"/>
    <property type="match status" value="1"/>
</dbReference>
<dbReference type="PROSITE" id="PS50404">
    <property type="entry name" value="GST_NTER"/>
    <property type="match status" value="1"/>
</dbReference>
<dbReference type="InterPro" id="IPR004045">
    <property type="entry name" value="Glutathione_S-Trfase_N"/>
</dbReference>
<dbReference type="PROSITE" id="PS51354">
    <property type="entry name" value="GLUTAREDOXIN_2"/>
    <property type="match status" value="1"/>
</dbReference>
<dbReference type="AlphaFoldDB" id="A0ABD5URA5"/>
<dbReference type="PROSITE" id="PS00195">
    <property type="entry name" value="GLUTAREDOXIN_1"/>
    <property type="match status" value="1"/>
</dbReference>
<sequence length="86" mass="9618">MLELYQSEGCPYCAKVREKLSEYGVSYVVHNPRLPGDEGGDVTNDLTHEELTAGGEDQIPYLVDTDRGVAMYESGDIVDYLEEHYA</sequence>